<dbReference type="InterPro" id="IPR045055">
    <property type="entry name" value="DNA2/NAM7-like"/>
</dbReference>
<organism evidence="2 3">
    <name type="scientific">Dreissena polymorpha</name>
    <name type="common">Zebra mussel</name>
    <name type="synonym">Mytilus polymorpha</name>
    <dbReference type="NCBI Taxonomy" id="45954"/>
    <lineage>
        <taxon>Eukaryota</taxon>
        <taxon>Metazoa</taxon>
        <taxon>Spiralia</taxon>
        <taxon>Lophotrochozoa</taxon>
        <taxon>Mollusca</taxon>
        <taxon>Bivalvia</taxon>
        <taxon>Autobranchia</taxon>
        <taxon>Heteroconchia</taxon>
        <taxon>Euheterodonta</taxon>
        <taxon>Imparidentia</taxon>
        <taxon>Neoheterodontei</taxon>
        <taxon>Myida</taxon>
        <taxon>Dreissenoidea</taxon>
        <taxon>Dreissenidae</taxon>
        <taxon>Dreissena</taxon>
    </lineage>
</organism>
<reference evidence="2" key="1">
    <citation type="journal article" date="2019" name="bioRxiv">
        <title>The Genome of the Zebra Mussel, Dreissena polymorpha: A Resource for Invasive Species Research.</title>
        <authorList>
            <person name="McCartney M.A."/>
            <person name="Auch B."/>
            <person name="Kono T."/>
            <person name="Mallez S."/>
            <person name="Zhang Y."/>
            <person name="Obille A."/>
            <person name="Becker A."/>
            <person name="Abrahante J.E."/>
            <person name="Garbe J."/>
            <person name="Badalamenti J.P."/>
            <person name="Herman A."/>
            <person name="Mangelson H."/>
            <person name="Liachko I."/>
            <person name="Sullivan S."/>
            <person name="Sone E.D."/>
            <person name="Koren S."/>
            <person name="Silverstein K.A.T."/>
            <person name="Beckman K.B."/>
            <person name="Gohl D.M."/>
        </authorList>
    </citation>
    <scope>NUCLEOTIDE SEQUENCE</scope>
    <source>
        <strain evidence="2">Duluth1</strain>
        <tissue evidence="2">Whole animal</tissue>
    </source>
</reference>
<evidence type="ECO:0000313" key="3">
    <source>
        <dbReference type="Proteomes" id="UP000828390"/>
    </source>
</evidence>
<gene>
    <name evidence="2" type="ORF">DPMN_141769</name>
</gene>
<proteinExistence type="predicted"/>
<dbReference type="PANTHER" id="PTHR10887">
    <property type="entry name" value="DNA2/NAM7 HELICASE FAMILY"/>
    <property type="match status" value="1"/>
</dbReference>
<accession>A0A9D4GD01</accession>
<dbReference type="GO" id="GO:0031380">
    <property type="term" value="C:nuclear RNA-directed RNA polymerase complex"/>
    <property type="evidence" value="ECO:0007669"/>
    <property type="project" value="TreeGrafter"/>
</dbReference>
<evidence type="ECO:0000259" key="1">
    <source>
        <dbReference type="Pfam" id="PF13087"/>
    </source>
</evidence>
<evidence type="ECO:0000313" key="2">
    <source>
        <dbReference type="EMBL" id="KAH3813314.1"/>
    </source>
</evidence>
<dbReference type="GO" id="GO:0031048">
    <property type="term" value="P:regulatory ncRNA-mediated heterochromatin formation"/>
    <property type="evidence" value="ECO:0007669"/>
    <property type="project" value="TreeGrafter"/>
</dbReference>
<dbReference type="EMBL" id="JAIWYP010000006">
    <property type="protein sequence ID" value="KAH3813314.1"/>
    <property type="molecule type" value="Genomic_DNA"/>
</dbReference>
<feature type="domain" description="DNA2/NAM7 helicase-like C-terminal" evidence="1">
    <location>
        <begin position="29"/>
        <end position="95"/>
    </location>
</feature>
<dbReference type="Gene3D" id="3.40.50.300">
    <property type="entry name" value="P-loop containing nucleotide triphosphate hydrolases"/>
    <property type="match status" value="1"/>
</dbReference>
<dbReference type="Proteomes" id="UP000828390">
    <property type="component" value="Unassembled WGS sequence"/>
</dbReference>
<dbReference type="InterPro" id="IPR041679">
    <property type="entry name" value="DNA2/NAM7-like_C"/>
</dbReference>
<keyword evidence="3" id="KW-1185">Reference proteome</keyword>
<sequence length="96" mass="11081">MRQDIADNMRHIYPGLHDHNHVRFYGDVKGLAKNVMFINHNEPESSNGELKSFANPFEADYVAKIAKHPLLQNYNVSQITVLTTYTGQLLELKRRV</sequence>
<dbReference type="AlphaFoldDB" id="A0A9D4GD01"/>
<reference evidence="2" key="2">
    <citation type="submission" date="2020-11" db="EMBL/GenBank/DDBJ databases">
        <authorList>
            <person name="McCartney M.A."/>
            <person name="Auch B."/>
            <person name="Kono T."/>
            <person name="Mallez S."/>
            <person name="Becker A."/>
            <person name="Gohl D.M."/>
            <person name="Silverstein K.A.T."/>
            <person name="Koren S."/>
            <person name="Bechman K.B."/>
            <person name="Herman A."/>
            <person name="Abrahante J.E."/>
            <person name="Garbe J."/>
        </authorList>
    </citation>
    <scope>NUCLEOTIDE SEQUENCE</scope>
    <source>
        <strain evidence="2">Duluth1</strain>
        <tissue evidence="2">Whole animal</tissue>
    </source>
</reference>
<dbReference type="PANTHER" id="PTHR10887:SF341">
    <property type="entry name" value="NFX1-TYPE ZINC FINGER-CONTAINING PROTEIN 1"/>
    <property type="match status" value="1"/>
</dbReference>
<dbReference type="Pfam" id="PF13087">
    <property type="entry name" value="AAA_12"/>
    <property type="match status" value="1"/>
</dbReference>
<name>A0A9D4GD01_DREPO</name>
<dbReference type="InterPro" id="IPR027417">
    <property type="entry name" value="P-loop_NTPase"/>
</dbReference>
<protein>
    <recommendedName>
        <fullName evidence="1">DNA2/NAM7 helicase-like C-terminal domain-containing protein</fullName>
    </recommendedName>
</protein>
<comment type="caution">
    <text evidence="2">The sequence shown here is derived from an EMBL/GenBank/DDBJ whole genome shotgun (WGS) entry which is preliminary data.</text>
</comment>